<evidence type="ECO:0000313" key="2">
    <source>
        <dbReference type="Proteomes" id="UP001283361"/>
    </source>
</evidence>
<gene>
    <name evidence="1" type="ORF">RRG08_066528</name>
</gene>
<name>A0AAE0ZLQ4_9GAST</name>
<keyword evidence="2" id="KW-1185">Reference proteome</keyword>
<sequence>MIPVRANRKTATYLQDFTILYRKESTYTSSRVQGRTKPRFWEVEKYESVEWVQAGWNFPLIQTQCFQWFQQLLPAAPHRVDFSISEACNILQT</sequence>
<protein>
    <submittedName>
        <fullName evidence="1">Uncharacterized protein</fullName>
    </submittedName>
</protein>
<proteinExistence type="predicted"/>
<dbReference type="Proteomes" id="UP001283361">
    <property type="component" value="Unassembled WGS sequence"/>
</dbReference>
<accession>A0AAE0ZLQ4</accession>
<dbReference type="EMBL" id="JAWDGP010003682">
    <property type="protein sequence ID" value="KAK3771784.1"/>
    <property type="molecule type" value="Genomic_DNA"/>
</dbReference>
<evidence type="ECO:0000313" key="1">
    <source>
        <dbReference type="EMBL" id="KAK3771784.1"/>
    </source>
</evidence>
<dbReference type="AlphaFoldDB" id="A0AAE0ZLQ4"/>
<comment type="caution">
    <text evidence="1">The sequence shown here is derived from an EMBL/GenBank/DDBJ whole genome shotgun (WGS) entry which is preliminary data.</text>
</comment>
<reference evidence="1" key="1">
    <citation type="journal article" date="2023" name="G3 (Bethesda)">
        <title>A reference genome for the long-term kleptoplast-retaining sea slug Elysia crispata morphotype clarki.</title>
        <authorList>
            <person name="Eastman K.E."/>
            <person name="Pendleton A.L."/>
            <person name="Shaikh M.A."/>
            <person name="Suttiyut T."/>
            <person name="Ogas R."/>
            <person name="Tomko P."/>
            <person name="Gavelis G."/>
            <person name="Widhalm J.R."/>
            <person name="Wisecaver J.H."/>
        </authorList>
    </citation>
    <scope>NUCLEOTIDE SEQUENCE</scope>
    <source>
        <strain evidence="1">ECLA1</strain>
    </source>
</reference>
<organism evidence="1 2">
    <name type="scientific">Elysia crispata</name>
    <name type="common">lettuce slug</name>
    <dbReference type="NCBI Taxonomy" id="231223"/>
    <lineage>
        <taxon>Eukaryota</taxon>
        <taxon>Metazoa</taxon>
        <taxon>Spiralia</taxon>
        <taxon>Lophotrochozoa</taxon>
        <taxon>Mollusca</taxon>
        <taxon>Gastropoda</taxon>
        <taxon>Heterobranchia</taxon>
        <taxon>Euthyneura</taxon>
        <taxon>Panpulmonata</taxon>
        <taxon>Sacoglossa</taxon>
        <taxon>Placobranchoidea</taxon>
        <taxon>Plakobranchidae</taxon>
        <taxon>Elysia</taxon>
    </lineage>
</organism>